<keyword evidence="1" id="KW-0732">Signal</keyword>
<organism evidence="2 3">
    <name type="scientific">Stenotrophomonas maltophilia</name>
    <name type="common">Pseudomonas maltophilia</name>
    <name type="synonym">Xanthomonas maltophilia</name>
    <dbReference type="NCBI Taxonomy" id="40324"/>
    <lineage>
        <taxon>Bacteria</taxon>
        <taxon>Pseudomonadati</taxon>
        <taxon>Pseudomonadota</taxon>
        <taxon>Gammaproteobacteria</taxon>
        <taxon>Lysobacterales</taxon>
        <taxon>Lysobacteraceae</taxon>
        <taxon>Stenotrophomonas</taxon>
        <taxon>Stenotrophomonas maltophilia group</taxon>
    </lineage>
</organism>
<gene>
    <name evidence="2" type="ORF">CEE60_09900</name>
</gene>
<dbReference type="OrthoDB" id="6042694at2"/>
<feature type="signal peptide" evidence="1">
    <location>
        <begin position="1"/>
        <end position="17"/>
    </location>
</feature>
<comment type="caution">
    <text evidence="2">The sequence shown here is derived from an EMBL/GenBank/DDBJ whole genome shotgun (WGS) entry which is preliminary data.</text>
</comment>
<evidence type="ECO:0000313" key="3">
    <source>
        <dbReference type="Proteomes" id="UP000198157"/>
    </source>
</evidence>
<name>A0A246HMP7_STEMA</name>
<proteinExistence type="predicted"/>
<dbReference type="Proteomes" id="UP000198157">
    <property type="component" value="Unassembled WGS sequence"/>
</dbReference>
<accession>A0A246HMP7</accession>
<evidence type="ECO:0000313" key="2">
    <source>
        <dbReference type="EMBL" id="OWQ53967.1"/>
    </source>
</evidence>
<feature type="chain" id="PRO_5013213071" description="Secreted protein" evidence="1">
    <location>
        <begin position="18"/>
        <end position="224"/>
    </location>
</feature>
<protein>
    <recommendedName>
        <fullName evidence="4">Secreted protein</fullName>
    </recommendedName>
</protein>
<dbReference type="EMBL" id="NIVS01000020">
    <property type="protein sequence ID" value="OWQ53967.1"/>
    <property type="molecule type" value="Genomic_DNA"/>
</dbReference>
<evidence type="ECO:0000256" key="1">
    <source>
        <dbReference type="SAM" id="SignalP"/>
    </source>
</evidence>
<evidence type="ECO:0008006" key="4">
    <source>
        <dbReference type="Google" id="ProtNLM"/>
    </source>
</evidence>
<reference evidence="2 3" key="1">
    <citation type="submission" date="2017-06" db="EMBL/GenBank/DDBJ databases">
        <authorList>
            <person name="Kim H.J."/>
            <person name="Triplett B.A."/>
        </authorList>
    </citation>
    <scope>NUCLEOTIDE SEQUENCE [LARGE SCALE GENOMIC DNA]</scope>
    <source>
        <strain evidence="2 3">13146</strain>
    </source>
</reference>
<sequence>MKKGLLVLALCPFAALATEPRQPACNAADFFQTQPDLTVGRVVDAGNVALVGERAGCLDTPLDGCRSGDEVEPGSSLVIGSRWNDYYCVQVLPPGKAVVGWAPEQRVMKTGHMADTDFSSWLGQWDGSAGRVLEIQAEGDTLHLRMLPAGGKSKGTLIGSAEPMGDELFLGEEPCAVRASLQGSKLVLTDNGQCAIGGASPGGVYSSRAAAQRMERLFEGVGDR</sequence>
<dbReference type="AlphaFoldDB" id="A0A246HMP7"/>